<sequence>MSDKPDIAEIEKFDKPKLFKAE</sequence>
<dbReference type="AlphaFoldDB" id="A0A484GL89"/>
<comment type="caution">
    <text evidence="1">The sequence shown here is derived from an EMBL/GenBank/DDBJ whole genome shotgun (WGS) entry which is preliminary data.</text>
</comment>
<gene>
    <name evidence="1" type="ORF">DBR06_SOUSAS11210027</name>
</gene>
<reference evidence="1 2" key="1">
    <citation type="journal article" date="2018" name="Genomics">
        <title>Molecular footprints of inshore aquatic adaptation in Indo-Pacific humpback dolphin (Sousa chinensis).</title>
        <authorList>
            <person name="Ming Y."/>
            <person name="Jian J."/>
            <person name="Yu F."/>
            <person name="Yu X."/>
            <person name="Wang J."/>
            <person name="Liu W."/>
        </authorList>
    </citation>
    <scope>NUCLEOTIDE SEQUENCE [LARGE SCALE GENOMIC DNA]</scope>
    <source>
        <strain evidence="1">MY-2018</strain>
        <tissue evidence="1">Skin</tissue>
    </source>
</reference>
<proteinExistence type="predicted"/>
<evidence type="ECO:0008006" key="3">
    <source>
        <dbReference type="Google" id="ProtNLM"/>
    </source>
</evidence>
<keyword evidence="2" id="KW-1185">Reference proteome</keyword>
<dbReference type="Gene3D" id="1.20.5.520">
    <property type="entry name" value="Single helix bin"/>
    <property type="match status" value="1"/>
</dbReference>
<feature type="non-terminal residue" evidence="1">
    <location>
        <position position="22"/>
    </location>
</feature>
<dbReference type="InterPro" id="IPR038386">
    <property type="entry name" value="Beta-thymosin_sf"/>
</dbReference>
<evidence type="ECO:0000313" key="1">
    <source>
        <dbReference type="EMBL" id="TEA36567.1"/>
    </source>
</evidence>
<name>A0A484GL89_SOUCH</name>
<dbReference type="Proteomes" id="UP000295264">
    <property type="component" value="Unassembled WGS sequence"/>
</dbReference>
<organism evidence="1 2">
    <name type="scientific">Sousa chinensis</name>
    <name type="common">Indo-pacific humpbacked dolphin</name>
    <name type="synonym">Steno chinensis</name>
    <dbReference type="NCBI Taxonomy" id="103600"/>
    <lineage>
        <taxon>Eukaryota</taxon>
        <taxon>Metazoa</taxon>
        <taxon>Chordata</taxon>
        <taxon>Craniata</taxon>
        <taxon>Vertebrata</taxon>
        <taxon>Euteleostomi</taxon>
        <taxon>Mammalia</taxon>
        <taxon>Eutheria</taxon>
        <taxon>Laurasiatheria</taxon>
        <taxon>Artiodactyla</taxon>
        <taxon>Whippomorpha</taxon>
        <taxon>Cetacea</taxon>
        <taxon>Odontoceti</taxon>
        <taxon>Delphinidae</taxon>
        <taxon>Sousa</taxon>
    </lineage>
</organism>
<accession>A0A484GL89</accession>
<protein>
    <recommendedName>
        <fullName evidence="3">Thymosin beta</fullName>
    </recommendedName>
</protein>
<dbReference type="EMBL" id="QWLN02006048">
    <property type="protein sequence ID" value="TEA36567.1"/>
    <property type="molecule type" value="Genomic_DNA"/>
</dbReference>
<evidence type="ECO:0000313" key="2">
    <source>
        <dbReference type="Proteomes" id="UP000295264"/>
    </source>
</evidence>